<keyword evidence="3" id="KW-1185">Reference proteome</keyword>
<gene>
    <name evidence="2" type="ORF">GDO78_010959</name>
</gene>
<organism evidence="2 3">
    <name type="scientific">Eleutherodactylus coqui</name>
    <name type="common">Puerto Rican coqui</name>
    <dbReference type="NCBI Taxonomy" id="57060"/>
    <lineage>
        <taxon>Eukaryota</taxon>
        <taxon>Metazoa</taxon>
        <taxon>Chordata</taxon>
        <taxon>Craniata</taxon>
        <taxon>Vertebrata</taxon>
        <taxon>Euteleostomi</taxon>
        <taxon>Amphibia</taxon>
        <taxon>Batrachia</taxon>
        <taxon>Anura</taxon>
        <taxon>Neobatrachia</taxon>
        <taxon>Hyloidea</taxon>
        <taxon>Eleutherodactylidae</taxon>
        <taxon>Eleutherodactylinae</taxon>
        <taxon>Eleutherodactylus</taxon>
        <taxon>Eleutherodactylus</taxon>
    </lineage>
</organism>
<comment type="caution">
    <text evidence="2">The sequence shown here is derived from an EMBL/GenBank/DDBJ whole genome shotgun (WGS) entry which is preliminary data.</text>
</comment>
<proteinExistence type="predicted"/>
<evidence type="ECO:0000313" key="2">
    <source>
        <dbReference type="EMBL" id="KAG9482007.1"/>
    </source>
</evidence>
<keyword evidence="1" id="KW-1133">Transmembrane helix</keyword>
<dbReference type="EMBL" id="WNTK01000006">
    <property type="protein sequence ID" value="KAG9482007.1"/>
    <property type="molecule type" value="Genomic_DNA"/>
</dbReference>
<accession>A0A8J6F5P3</accession>
<name>A0A8J6F5P3_ELECQ</name>
<reference evidence="2" key="1">
    <citation type="thesis" date="2020" institute="ProQuest LLC" country="789 East Eisenhower Parkway, Ann Arbor, MI, USA">
        <title>Comparative Genomics and Chromosome Evolution.</title>
        <authorList>
            <person name="Mudd A.B."/>
        </authorList>
    </citation>
    <scope>NUCLEOTIDE SEQUENCE</scope>
    <source>
        <strain evidence="2">HN-11 Male</strain>
        <tissue evidence="2">Kidney and liver</tissue>
    </source>
</reference>
<dbReference type="AlphaFoldDB" id="A0A8J6F5P3"/>
<keyword evidence="1" id="KW-0472">Membrane</keyword>
<protein>
    <submittedName>
        <fullName evidence="2">Uncharacterized protein</fullName>
    </submittedName>
</protein>
<keyword evidence="1" id="KW-0812">Transmembrane</keyword>
<evidence type="ECO:0000256" key="1">
    <source>
        <dbReference type="SAM" id="Phobius"/>
    </source>
</evidence>
<dbReference type="Proteomes" id="UP000770717">
    <property type="component" value="Unassembled WGS sequence"/>
</dbReference>
<feature type="transmembrane region" description="Helical" evidence="1">
    <location>
        <begin position="71"/>
        <end position="92"/>
    </location>
</feature>
<evidence type="ECO:0000313" key="3">
    <source>
        <dbReference type="Proteomes" id="UP000770717"/>
    </source>
</evidence>
<sequence>MNFLFKQQKKGFNFLVHFLHFLIEDLKSLSCYKLKYTWRVIPDYFCCFLIRGNQFVVKEPTYMQPFHFVKLFMPFCLFFCFFFRAACTYLALRMTLAGHGWTYSPSSHRHDWNIEQLLLLPQIQNN</sequence>